<dbReference type="InterPro" id="IPR024924">
    <property type="entry name" value="7-CO-7-deazaguanine_synth-like"/>
</dbReference>
<dbReference type="GO" id="GO:0016840">
    <property type="term" value="F:carbon-nitrogen lyase activity"/>
    <property type="evidence" value="ECO:0007669"/>
    <property type="project" value="UniProtKB-UniRule"/>
</dbReference>
<evidence type="ECO:0000256" key="6">
    <source>
        <dbReference type="ARBA" id="ARBA00023014"/>
    </source>
</evidence>
<dbReference type="InterPro" id="IPR007197">
    <property type="entry name" value="rSAM"/>
</dbReference>
<evidence type="ECO:0000256" key="2">
    <source>
        <dbReference type="ARBA" id="ARBA00022691"/>
    </source>
</evidence>
<dbReference type="InterPro" id="IPR058240">
    <property type="entry name" value="rSAM_sf"/>
</dbReference>
<protein>
    <recommendedName>
        <fullName evidence="8">7-carboxy-7-deazaguanine synthase</fullName>
        <shortName evidence="8">CDG synthase</shortName>
        <ecNumber evidence="8">4.3.99.3</ecNumber>
    </recommendedName>
    <alternativeName>
        <fullName evidence="8">Queuosine biosynthesis protein QueE</fullName>
    </alternativeName>
</protein>
<evidence type="ECO:0000313" key="10">
    <source>
        <dbReference type="EMBL" id="RTY37153.1"/>
    </source>
</evidence>
<keyword evidence="8" id="KW-0671">Queuosine biosynthesis</keyword>
<feature type="binding site" evidence="8">
    <location>
        <position position="75"/>
    </location>
    <ligand>
        <name>S-adenosyl-L-methionine</name>
        <dbReference type="ChEBI" id="CHEBI:59789"/>
    </ligand>
</feature>
<dbReference type="HAMAP" id="MF_00917">
    <property type="entry name" value="QueE"/>
    <property type="match status" value="1"/>
</dbReference>
<dbReference type="UniPathway" id="UPA00391"/>
<evidence type="ECO:0000256" key="4">
    <source>
        <dbReference type="ARBA" id="ARBA00022842"/>
    </source>
</evidence>
<accession>A0A3S0N9T0</accession>
<evidence type="ECO:0000313" key="11">
    <source>
        <dbReference type="Proteomes" id="UP000279908"/>
    </source>
</evidence>
<keyword evidence="2 8" id="KW-0949">S-adenosyl-L-methionine</keyword>
<feature type="binding site" evidence="8">
    <location>
        <position position="30"/>
    </location>
    <ligand>
        <name>substrate</name>
    </ligand>
</feature>
<feature type="binding site" evidence="8">
    <location>
        <position position="41"/>
    </location>
    <ligand>
        <name>[4Fe-4S] cluster</name>
        <dbReference type="ChEBI" id="CHEBI:49883"/>
        <note>4Fe-4S-S-AdoMet</note>
    </ligand>
</feature>
<keyword evidence="3 8" id="KW-0479">Metal-binding</keyword>
<dbReference type="GO" id="GO:0051539">
    <property type="term" value="F:4 iron, 4 sulfur cluster binding"/>
    <property type="evidence" value="ECO:0007669"/>
    <property type="project" value="UniProtKB-UniRule"/>
</dbReference>
<keyword evidence="1 8" id="KW-0004">4Fe-4S</keyword>
<dbReference type="SUPFAM" id="SSF102114">
    <property type="entry name" value="Radical SAM enzymes"/>
    <property type="match status" value="1"/>
</dbReference>
<evidence type="ECO:0000259" key="9">
    <source>
        <dbReference type="PROSITE" id="PS51918"/>
    </source>
</evidence>
<comment type="pathway">
    <text evidence="8">Purine metabolism; 7-cyano-7-deazaguanine biosynthesis.</text>
</comment>
<keyword evidence="4 8" id="KW-0460">Magnesium</keyword>
<proteinExistence type="inferred from homology"/>
<comment type="function">
    <text evidence="8">Catalyzes the complex heterocyclic radical-mediated conversion of 6-carboxy-5,6,7,8-tetrahydropterin (CPH4) to 7-carboxy-7-deazaguanine (CDG), a step common to the biosynthetic pathways of all 7-deazapurine-containing compounds.</text>
</comment>
<evidence type="ECO:0000256" key="3">
    <source>
        <dbReference type="ARBA" id="ARBA00022723"/>
    </source>
</evidence>
<dbReference type="PANTHER" id="PTHR42836:SF1">
    <property type="entry name" value="7-CARBOXY-7-DEAZAGUANINE SYNTHASE"/>
    <property type="match status" value="1"/>
</dbReference>
<dbReference type="GO" id="GO:0008616">
    <property type="term" value="P:tRNA queuosine(34) biosynthetic process"/>
    <property type="evidence" value="ECO:0007669"/>
    <property type="project" value="UniProtKB-UniRule"/>
</dbReference>
<evidence type="ECO:0000256" key="1">
    <source>
        <dbReference type="ARBA" id="ARBA00022485"/>
    </source>
</evidence>
<organism evidence="10 11">
    <name type="scientific">Chlorobium phaeovibrioides</name>
    <dbReference type="NCBI Taxonomy" id="1094"/>
    <lineage>
        <taxon>Bacteria</taxon>
        <taxon>Pseudomonadati</taxon>
        <taxon>Chlorobiota</taxon>
        <taxon>Chlorobiia</taxon>
        <taxon>Chlorobiales</taxon>
        <taxon>Chlorobiaceae</taxon>
        <taxon>Chlorobium/Pelodictyon group</taxon>
        <taxon>Chlorobium</taxon>
    </lineage>
</organism>
<comment type="catalytic activity">
    <reaction evidence="8">
        <text>6-carboxy-5,6,7,8-tetrahydropterin + H(+) = 7-carboxy-7-carbaguanine + NH4(+)</text>
        <dbReference type="Rhea" id="RHEA:27974"/>
        <dbReference type="ChEBI" id="CHEBI:15378"/>
        <dbReference type="ChEBI" id="CHEBI:28938"/>
        <dbReference type="ChEBI" id="CHEBI:61032"/>
        <dbReference type="ChEBI" id="CHEBI:61036"/>
        <dbReference type="EC" id="4.3.99.3"/>
    </reaction>
</comment>
<evidence type="ECO:0000256" key="5">
    <source>
        <dbReference type="ARBA" id="ARBA00023004"/>
    </source>
</evidence>
<sequence length="223" mass="25011">MNEALLKISEIFRSIQGESSYAGWPCAFIRLAGCSHNCRYCDSLYARNTEERLTTREVVSRALALKTEIIEITGGEPLEQPGVHQLMTELCNTGRKVLLETGGFIPVAGIDPRVHKIIDLKPPSSGESGKNCMENITLAFKAGKELQKSFEFKMVVADRNDYLWSRDLLRMHPLQKSCTVLMGVVAGELAPAQLADWILEDGLRVRMQLQLHKLLWPERTRGA</sequence>
<comment type="cofactor">
    <cofactor evidence="8">
        <name>Mg(2+)</name>
        <dbReference type="ChEBI" id="CHEBI:18420"/>
    </cofactor>
</comment>
<dbReference type="RefSeq" id="WP_011889731.1">
    <property type="nucleotide sequence ID" value="NZ_CP041698.1"/>
</dbReference>
<dbReference type="PROSITE" id="PS51918">
    <property type="entry name" value="RADICAL_SAM"/>
    <property type="match status" value="1"/>
</dbReference>
<keyword evidence="6 8" id="KW-0411">Iron-sulfur</keyword>
<dbReference type="GO" id="GO:0000287">
    <property type="term" value="F:magnesium ion binding"/>
    <property type="evidence" value="ECO:0007669"/>
    <property type="project" value="UniProtKB-UniRule"/>
</dbReference>
<comment type="caution">
    <text evidence="10">The sequence shown here is derived from an EMBL/GenBank/DDBJ whole genome shotgun (WGS) entry which is preliminary data.</text>
</comment>
<dbReference type="AlphaFoldDB" id="A0A3S0N9T0"/>
<dbReference type="EMBL" id="RXYK01000010">
    <property type="protein sequence ID" value="RTY37153.1"/>
    <property type="molecule type" value="Genomic_DNA"/>
</dbReference>
<dbReference type="Proteomes" id="UP000279908">
    <property type="component" value="Unassembled WGS sequence"/>
</dbReference>
<dbReference type="Gene3D" id="3.20.20.70">
    <property type="entry name" value="Aldolase class I"/>
    <property type="match status" value="1"/>
</dbReference>
<comment type="cofactor">
    <cofactor evidence="8">
        <name>S-adenosyl-L-methionine</name>
        <dbReference type="ChEBI" id="CHEBI:59789"/>
    </cofactor>
    <text evidence="8">Binds 1 S-adenosyl-L-methionine per subunit.</text>
</comment>
<dbReference type="InterPro" id="IPR013785">
    <property type="entry name" value="Aldolase_TIM"/>
</dbReference>
<dbReference type="GO" id="GO:1904047">
    <property type="term" value="F:S-adenosyl-L-methionine binding"/>
    <property type="evidence" value="ECO:0007669"/>
    <property type="project" value="UniProtKB-UniRule"/>
</dbReference>
<comment type="caution">
    <text evidence="8">Lacks conserved residue(s) required for the propagation of feature annotation.</text>
</comment>
<name>A0A3S0N9T0_CHLPH</name>
<reference evidence="10 11" key="1">
    <citation type="submission" date="2018-12" db="EMBL/GenBank/DDBJ databases">
        <authorList>
            <person name="Lunina O.N."/>
            <person name="Grouzdev D.S."/>
            <person name="Gorlenko V.M."/>
            <person name="Savvichev A.S."/>
        </authorList>
    </citation>
    <scope>NUCLEOTIDE SEQUENCE [LARGE SCALE GENOMIC DNA]</scope>
    <source>
        <strain evidence="10 11">BrKhr-17</strain>
    </source>
</reference>
<evidence type="ECO:0000256" key="7">
    <source>
        <dbReference type="ARBA" id="ARBA00023239"/>
    </source>
</evidence>
<comment type="subunit">
    <text evidence="8">Homodimer.</text>
</comment>
<dbReference type="PANTHER" id="PTHR42836">
    <property type="entry name" value="7-CARBOXY-7-DEAZAGUANINE SYNTHASE"/>
    <property type="match status" value="1"/>
</dbReference>
<feature type="binding site" evidence="8">
    <location>
        <begin position="40"/>
        <end position="42"/>
    </location>
    <ligand>
        <name>S-adenosyl-L-methionine</name>
        <dbReference type="ChEBI" id="CHEBI:59789"/>
    </ligand>
</feature>
<feature type="binding site" evidence="8">
    <location>
        <begin position="15"/>
        <end position="17"/>
    </location>
    <ligand>
        <name>substrate</name>
    </ligand>
</feature>
<dbReference type="Pfam" id="PF04055">
    <property type="entry name" value="Radical_SAM"/>
    <property type="match status" value="1"/>
</dbReference>
<dbReference type="CDD" id="cd01335">
    <property type="entry name" value="Radical_SAM"/>
    <property type="match status" value="1"/>
</dbReference>
<feature type="binding site" evidence="8">
    <location>
        <position position="73"/>
    </location>
    <ligand>
        <name>substrate</name>
    </ligand>
</feature>
<dbReference type="SFLD" id="SFLDS00029">
    <property type="entry name" value="Radical_SAM"/>
    <property type="match status" value="1"/>
</dbReference>
<feature type="binding site" evidence="8">
    <location>
        <position position="38"/>
    </location>
    <ligand>
        <name>[4Fe-4S] cluster</name>
        <dbReference type="ChEBI" id="CHEBI:49883"/>
        <note>4Fe-4S-S-AdoMet</note>
    </ligand>
</feature>
<dbReference type="OMA" id="CDTEYAF"/>
<feature type="domain" description="Radical SAM core" evidence="9">
    <location>
        <begin position="21"/>
        <end position="218"/>
    </location>
</feature>
<comment type="cofactor">
    <cofactor evidence="8">
        <name>[4Fe-4S] cluster</name>
        <dbReference type="ChEBI" id="CHEBI:49883"/>
    </cofactor>
    <text evidence="8">Binds 1 [4Fe-4S] cluster. The cluster is coordinated with 3 cysteines and an exchangeable S-adenosyl-L-methionine.</text>
</comment>
<keyword evidence="7 8" id="KW-0456">Lyase</keyword>
<dbReference type="PIRSF" id="PIRSF000370">
    <property type="entry name" value="QueE"/>
    <property type="match status" value="1"/>
</dbReference>
<keyword evidence="5 8" id="KW-0408">Iron</keyword>
<evidence type="ECO:0000256" key="8">
    <source>
        <dbReference type="HAMAP-Rule" id="MF_00917"/>
    </source>
</evidence>
<comment type="similarity">
    <text evidence="8">Belongs to the radical SAM superfamily. 7-carboxy-7-deazaguanine synthase family.</text>
</comment>
<feature type="binding site" evidence="8">
    <location>
        <position position="43"/>
    </location>
    <ligand>
        <name>Mg(2+)</name>
        <dbReference type="ChEBI" id="CHEBI:18420"/>
    </ligand>
</feature>
<dbReference type="EC" id="4.3.99.3" evidence="8"/>
<gene>
    <name evidence="8" type="primary">queE</name>
    <name evidence="10" type="ORF">EKD02_07270</name>
</gene>
<feature type="binding site" evidence="8">
    <location>
        <position position="34"/>
    </location>
    <ligand>
        <name>[4Fe-4S] cluster</name>
        <dbReference type="ChEBI" id="CHEBI:49883"/>
        <note>4Fe-4S-S-AdoMet</note>
    </ligand>
</feature>